<evidence type="ECO:0000259" key="10">
    <source>
        <dbReference type="Pfam" id="PF02518"/>
    </source>
</evidence>
<keyword evidence="7" id="KW-0067">ATP-binding</keyword>
<evidence type="ECO:0000256" key="9">
    <source>
        <dbReference type="SAM" id="Phobius"/>
    </source>
</evidence>
<dbReference type="Gene3D" id="3.30.565.10">
    <property type="entry name" value="Histidine kinase-like ATPase, C-terminal domain"/>
    <property type="match status" value="1"/>
</dbReference>
<organism evidence="12 13">
    <name type="scientific">Nonomuraea endophytica</name>
    <dbReference type="NCBI Taxonomy" id="714136"/>
    <lineage>
        <taxon>Bacteria</taxon>
        <taxon>Bacillati</taxon>
        <taxon>Actinomycetota</taxon>
        <taxon>Actinomycetes</taxon>
        <taxon>Streptosporangiales</taxon>
        <taxon>Streptosporangiaceae</taxon>
        <taxon>Nonomuraea</taxon>
    </lineage>
</organism>
<dbReference type="EC" id="2.7.13.3" evidence="2"/>
<keyword evidence="9" id="KW-1133">Transmembrane helix</keyword>
<dbReference type="InterPro" id="IPR011712">
    <property type="entry name" value="Sig_transdc_His_kin_sub3_dim/P"/>
</dbReference>
<dbReference type="GO" id="GO:0016020">
    <property type="term" value="C:membrane"/>
    <property type="evidence" value="ECO:0007669"/>
    <property type="project" value="InterPro"/>
</dbReference>
<keyword evidence="13" id="KW-1185">Reference proteome</keyword>
<dbReference type="Pfam" id="PF02518">
    <property type="entry name" value="HATPase_c"/>
    <property type="match status" value="1"/>
</dbReference>
<name>A0A7W8EFA2_9ACTN</name>
<evidence type="ECO:0000313" key="12">
    <source>
        <dbReference type="EMBL" id="MBB5077126.1"/>
    </source>
</evidence>
<evidence type="ECO:0000256" key="2">
    <source>
        <dbReference type="ARBA" id="ARBA00012438"/>
    </source>
</evidence>
<dbReference type="EMBL" id="JACHIN010000003">
    <property type="protein sequence ID" value="MBB5077126.1"/>
    <property type="molecule type" value="Genomic_DNA"/>
</dbReference>
<dbReference type="Proteomes" id="UP000568380">
    <property type="component" value="Unassembled WGS sequence"/>
</dbReference>
<dbReference type="InterPro" id="IPR003594">
    <property type="entry name" value="HATPase_dom"/>
</dbReference>
<proteinExistence type="predicted"/>
<dbReference type="GO" id="GO:0000155">
    <property type="term" value="F:phosphorelay sensor kinase activity"/>
    <property type="evidence" value="ECO:0007669"/>
    <property type="project" value="InterPro"/>
</dbReference>
<dbReference type="SUPFAM" id="SSF55874">
    <property type="entry name" value="ATPase domain of HSP90 chaperone/DNA topoisomerase II/histidine kinase"/>
    <property type="match status" value="1"/>
</dbReference>
<keyword evidence="9" id="KW-0812">Transmembrane</keyword>
<dbReference type="AlphaFoldDB" id="A0A7W8EFA2"/>
<keyword evidence="5" id="KW-0547">Nucleotide-binding</keyword>
<evidence type="ECO:0000256" key="6">
    <source>
        <dbReference type="ARBA" id="ARBA00022777"/>
    </source>
</evidence>
<feature type="domain" description="Histidine kinase/HSP90-like ATPase" evidence="10">
    <location>
        <begin position="166"/>
        <end position="255"/>
    </location>
</feature>
<dbReference type="GO" id="GO:0005524">
    <property type="term" value="F:ATP binding"/>
    <property type="evidence" value="ECO:0007669"/>
    <property type="project" value="UniProtKB-KW"/>
</dbReference>
<dbReference type="PANTHER" id="PTHR24421">
    <property type="entry name" value="NITRATE/NITRITE SENSOR PROTEIN NARX-RELATED"/>
    <property type="match status" value="1"/>
</dbReference>
<evidence type="ECO:0000256" key="7">
    <source>
        <dbReference type="ARBA" id="ARBA00022840"/>
    </source>
</evidence>
<evidence type="ECO:0000256" key="5">
    <source>
        <dbReference type="ARBA" id="ARBA00022741"/>
    </source>
</evidence>
<evidence type="ECO:0000256" key="1">
    <source>
        <dbReference type="ARBA" id="ARBA00000085"/>
    </source>
</evidence>
<feature type="domain" description="Signal transduction histidine kinase subgroup 3 dimerisation and phosphoacceptor" evidence="11">
    <location>
        <begin position="51"/>
        <end position="111"/>
    </location>
</feature>
<dbReference type="GO" id="GO:0046983">
    <property type="term" value="F:protein dimerization activity"/>
    <property type="evidence" value="ECO:0007669"/>
    <property type="project" value="InterPro"/>
</dbReference>
<dbReference type="RefSeq" id="WP_184960738.1">
    <property type="nucleotide sequence ID" value="NZ_JACHIN010000003.1"/>
</dbReference>
<gene>
    <name evidence="12" type="ORF">HNR40_002599</name>
</gene>
<dbReference type="Gene3D" id="1.20.5.1930">
    <property type="match status" value="1"/>
</dbReference>
<evidence type="ECO:0000256" key="4">
    <source>
        <dbReference type="ARBA" id="ARBA00022679"/>
    </source>
</evidence>
<keyword evidence="3" id="KW-0597">Phosphoprotein</keyword>
<evidence type="ECO:0000313" key="13">
    <source>
        <dbReference type="Proteomes" id="UP000568380"/>
    </source>
</evidence>
<evidence type="ECO:0000256" key="8">
    <source>
        <dbReference type="ARBA" id="ARBA00023012"/>
    </source>
</evidence>
<protein>
    <recommendedName>
        <fullName evidence="2">histidine kinase</fullName>
        <ecNumber evidence="2">2.7.13.3</ecNumber>
    </recommendedName>
</protein>
<comment type="caution">
    <text evidence="12">The sequence shown here is derived from an EMBL/GenBank/DDBJ whole genome shotgun (WGS) entry which is preliminary data.</text>
</comment>
<keyword evidence="8" id="KW-0902">Two-component regulatory system</keyword>
<dbReference type="Pfam" id="PF07730">
    <property type="entry name" value="HisKA_3"/>
    <property type="match status" value="1"/>
</dbReference>
<comment type="catalytic activity">
    <reaction evidence="1">
        <text>ATP + protein L-histidine = ADP + protein N-phospho-L-histidine.</text>
        <dbReference type="EC" id="2.7.13.3"/>
    </reaction>
</comment>
<keyword evidence="9" id="KW-0472">Membrane</keyword>
<reference evidence="12 13" key="1">
    <citation type="submission" date="2020-08" db="EMBL/GenBank/DDBJ databases">
        <title>Genomic Encyclopedia of Type Strains, Phase IV (KMG-IV): sequencing the most valuable type-strain genomes for metagenomic binning, comparative biology and taxonomic classification.</title>
        <authorList>
            <person name="Goeker M."/>
        </authorList>
    </citation>
    <scope>NUCLEOTIDE SEQUENCE [LARGE SCALE GENOMIC DNA]</scope>
    <source>
        <strain evidence="12 13">DSM 45385</strain>
    </source>
</reference>
<dbReference type="InterPro" id="IPR050482">
    <property type="entry name" value="Sensor_HK_TwoCompSys"/>
</dbReference>
<dbReference type="InterPro" id="IPR036890">
    <property type="entry name" value="HATPase_C_sf"/>
</dbReference>
<evidence type="ECO:0000256" key="3">
    <source>
        <dbReference type="ARBA" id="ARBA00022553"/>
    </source>
</evidence>
<sequence length="270" mass="27478">MGVKWGNTHLLGDIQLLEVEVLLAVLLGLTTAALVVTGAHCRLKSGAMLRERSRIARDLHDGVGHGLVVIAFHARQLAAALPSARYAADVIDSTAQATLGELRGALGSLRAMPAPPPGGEPGLVAPSGTPLAVRLAELTGRAPEGQITLVLENLSSVNAAGADVEHTAFRVAQEALTNALKHADGPILLSASIDGCLTVEVISHGGGGPKAVPPEGGGGTGLEGLRQRVAEHGGVLESSPLAGGGFAVRALLPLEGGHLWEDRPCERSAS</sequence>
<evidence type="ECO:0000259" key="11">
    <source>
        <dbReference type="Pfam" id="PF07730"/>
    </source>
</evidence>
<feature type="transmembrane region" description="Helical" evidence="9">
    <location>
        <begin position="21"/>
        <end position="43"/>
    </location>
</feature>
<accession>A0A7W8EFA2</accession>
<keyword evidence="4" id="KW-0808">Transferase</keyword>
<keyword evidence="6 12" id="KW-0418">Kinase</keyword>
<dbReference type="PANTHER" id="PTHR24421:SF10">
    <property type="entry name" value="NITRATE_NITRITE SENSOR PROTEIN NARQ"/>
    <property type="match status" value="1"/>
</dbReference>